<evidence type="ECO:0000259" key="2">
    <source>
        <dbReference type="Pfam" id="PF00929"/>
    </source>
</evidence>
<keyword evidence="3" id="KW-0378">Hydrolase</keyword>
<gene>
    <name evidence="3" type="ORF">FE697_008195</name>
</gene>
<keyword evidence="3" id="KW-0269">Exonuclease</keyword>
<dbReference type="AlphaFoldDB" id="A0A5Q6RZN2"/>
<sequence length="160" mass="16820">MAGMATAPAAHDSPTRPQLVGQHGQADNWSSYSILACGAGSSPTVLGQPREGARPGPGVIMGLFDRWRSSAPAGKHRATAAEAVTPGGYTVIDVETTGLSAQHHRVLEIAVVRTDAAGRITGEWSRRVDPEGPVGATHIHGITGEWSRCPEVRRPHPPLE</sequence>
<dbReference type="Gene3D" id="3.30.420.10">
    <property type="entry name" value="Ribonuclease H-like superfamily/Ribonuclease H"/>
    <property type="match status" value="1"/>
</dbReference>
<keyword evidence="3" id="KW-0540">Nuclease</keyword>
<feature type="domain" description="Exonuclease" evidence="2">
    <location>
        <begin position="91"/>
        <end position="145"/>
    </location>
</feature>
<dbReference type="InterPro" id="IPR036397">
    <property type="entry name" value="RNaseH_sf"/>
</dbReference>
<dbReference type="CDD" id="cd06127">
    <property type="entry name" value="DEDDh"/>
    <property type="match status" value="1"/>
</dbReference>
<dbReference type="Pfam" id="PF00929">
    <property type="entry name" value="RNase_T"/>
    <property type="match status" value="1"/>
</dbReference>
<evidence type="ECO:0000313" key="4">
    <source>
        <dbReference type="Proteomes" id="UP000307768"/>
    </source>
</evidence>
<evidence type="ECO:0000256" key="1">
    <source>
        <dbReference type="SAM" id="MobiDB-lite"/>
    </source>
</evidence>
<dbReference type="InterPro" id="IPR013520">
    <property type="entry name" value="Ribonucl_H"/>
</dbReference>
<organism evidence="3 4">
    <name type="scientific">Mumia zhuanghuii</name>
    <dbReference type="NCBI Taxonomy" id="2585211"/>
    <lineage>
        <taxon>Bacteria</taxon>
        <taxon>Bacillati</taxon>
        <taxon>Actinomycetota</taxon>
        <taxon>Actinomycetes</taxon>
        <taxon>Propionibacteriales</taxon>
        <taxon>Nocardioidaceae</taxon>
        <taxon>Mumia</taxon>
    </lineage>
</organism>
<accession>A0A5Q6RZN2</accession>
<name>A0A5Q6RZN2_9ACTN</name>
<proteinExistence type="predicted"/>
<dbReference type="GO" id="GO:0004527">
    <property type="term" value="F:exonuclease activity"/>
    <property type="evidence" value="ECO:0007669"/>
    <property type="project" value="UniProtKB-KW"/>
</dbReference>
<dbReference type="EMBL" id="VDFQ02000002">
    <property type="protein sequence ID" value="KAA1423568.1"/>
    <property type="molecule type" value="Genomic_DNA"/>
</dbReference>
<evidence type="ECO:0000313" key="3">
    <source>
        <dbReference type="EMBL" id="KAA1423568.1"/>
    </source>
</evidence>
<reference evidence="3 4" key="1">
    <citation type="submission" date="2019-09" db="EMBL/GenBank/DDBJ databases">
        <title>Mumia zhuanghuii sp. nov. isolated from the intestinal contents of plateau pika (Ochotona curzoniae) in the Qinghai-Tibet plateau of China.</title>
        <authorList>
            <person name="Tian Z."/>
        </authorList>
    </citation>
    <scope>NUCLEOTIDE SEQUENCE [LARGE SCALE GENOMIC DNA]</scope>
    <source>
        <strain evidence="4">350</strain>
    </source>
</reference>
<comment type="caution">
    <text evidence="3">The sequence shown here is derived from an EMBL/GenBank/DDBJ whole genome shotgun (WGS) entry which is preliminary data.</text>
</comment>
<dbReference type="GO" id="GO:0003676">
    <property type="term" value="F:nucleic acid binding"/>
    <property type="evidence" value="ECO:0007669"/>
    <property type="project" value="InterPro"/>
</dbReference>
<protein>
    <submittedName>
        <fullName evidence="3">3'-5' exonuclease</fullName>
    </submittedName>
</protein>
<dbReference type="Proteomes" id="UP000307768">
    <property type="component" value="Unassembled WGS sequence"/>
</dbReference>
<dbReference type="SUPFAM" id="SSF53098">
    <property type="entry name" value="Ribonuclease H-like"/>
    <property type="match status" value="1"/>
</dbReference>
<dbReference type="InterPro" id="IPR012337">
    <property type="entry name" value="RNaseH-like_sf"/>
</dbReference>
<dbReference type="OrthoDB" id="190275at2"/>
<feature type="region of interest" description="Disordered" evidence="1">
    <location>
        <begin position="1"/>
        <end position="24"/>
    </location>
</feature>